<dbReference type="Proteomes" id="UP000815325">
    <property type="component" value="Unassembled WGS sequence"/>
</dbReference>
<feature type="domain" description="JmjC" evidence="3">
    <location>
        <begin position="254"/>
        <end position="415"/>
    </location>
</feature>
<keyword evidence="5" id="KW-1185">Reference proteome</keyword>
<evidence type="ECO:0000256" key="2">
    <source>
        <dbReference type="SAM" id="MobiDB-lite"/>
    </source>
</evidence>
<comment type="caution">
    <text evidence="4">The sequence shown here is derived from an EMBL/GenBank/DDBJ whole genome shotgun (WGS) entry which is preliminary data.</text>
</comment>
<organism evidence="4 5">
    <name type="scientific">Dunaliella salina</name>
    <name type="common">Green alga</name>
    <name type="synonym">Protococcus salinus</name>
    <dbReference type="NCBI Taxonomy" id="3046"/>
    <lineage>
        <taxon>Eukaryota</taxon>
        <taxon>Viridiplantae</taxon>
        <taxon>Chlorophyta</taxon>
        <taxon>core chlorophytes</taxon>
        <taxon>Chlorophyceae</taxon>
        <taxon>CS clade</taxon>
        <taxon>Chlamydomonadales</taxon>
        <taxon>Dunaliellaceae</taxon>
        <taxon>Dunaliella</taxon>
    </lineage>
</organism>
<gene>
    <name evidence="4" type="ORF">DUNSADRAFT_8553</name>
</gene>
<feature type="compositionally biased region" description="Basic and acidic residues" evidence="2">
    <location>
        <begin position="143"/>
        <end position="153"/>
    </location>
</feature>
<sequence>MPSHPLGILPEGHILLDGNGGMGVRNSGLGNLHCLSDALILEVCGHLDARTLASLSQASKACYCFCATEDLWKAHVLEDFEGDFTWDVAKRTWRAAYAASKAAATLKSGPAAGEPSKGDRKRGHSSIGEHQHQGQSKRRNRKDAHDQGDKGKDQLIQGSAQAGHVGHEEGVCGARECRDRESKTGGERGGRKGRMGNGVKAGWEEVSGGGGVCVQGFYSDLLYQPWHCATAGVQPEWLEVSNVDRYLFDKDFVAKAPQLAEDFSVPSVFNEDLFGVLGDSRPDYRWLIVGPARSGSSFHVDPNCTSAWNAVVKGSKKWIMFPPGAIPPGVHPSPDGADVATPVSVMEWFLNFYAAAREAKVPPLECVVGKGEVIFVPRGWWHACLNLETMTIAVTQNYVSSANVVDVLRFIRPGRRDLISGCAPDERDRLHGRFLLALKEHRPDVVHMVEEKEQAKQARRAQEAKLSSLFTSAKPASSRDVKLGGEEPALAAQHSKPSIAGGFSFNFSLGS</sequence>
<dbReference type="InterPro" id="IPR050910">
    <property type="entry name" value="JMJD6_ArgDemeth/LysHydrox"/>
</dbReference>
<reference evidence="4" key="1">
    <citation type="submission" date="2017-08" db="EMBL/GenBank/DDBJ databases">
        <authorList>
            <person name="Polle J.E."/>
            <person name="Barry K."/>
            <person name="Cushman J."/>
            <person name="Schmutz J."/>
            <person name="Tran D."/>
            <person name="Hathwaick L.T."/>
            <person name="Yim W.C."/>
            <person name="Jenkins J."/>
            <person name="Mckie-Krisberg Z.M."/>
            <person name="Prochnik S."/>
            <person name="Lindquist E."/>
            <person name="Dockter R.B."/>
            <person name="Adam C."/>
            <person name="Molina H."/>
            <person name="Bunkerborg J."/>
            <person name="Jin E."/>
            <person name="Buchheim M."/>
            <person name="Magnuson J."/>
        </authorList>
    </citation>
    <scope>NUCLEOTIDE SEQUENCE</scope>
    <source>
        <strain evidence="4">CCAP 19/18</strain>
    </source>
</reference>
<dbReference type="InterPro" id="IPR003347">
    <property type="entry name" value="JmjC_dom"/>
</dbReference>
<evidence type="ECO:0000259" key="3">
    <source>
        <dbReference type="PROSITE" id="PS51184"/>
    </source>
</evidence>
<name>A0ABQ7GJ90_DUNSA</name>
<feature type="region of interest" description="Disordered" evidence="2">
    <location>
        <begin position="470"/>
        <end position="499"/>
    </location>
</feature>
<dbReference type="SUPFAM" id="SSF51197">
    <property type="entry name" value="Clavaminate synthase-like"/>
    <property type="match status" value="1"/>
</dbReference>
<proteinExistence type="inferred from homology"/>
<dbReference type="PANTHER" id="PTHR12480">
    <property type="entry name" value="ARGININE DEMETHYLASE AND LYSYL-HYDROXYLASE JMJD"/>
    <property type="match status" value="1"/>
</dbReference>
<dbReference type="Gene3D" id="2.60.120.650">
    <property type="entry name" value="Cupin"/>
    <property type="match status" value="1"/>
</dbReference>
<evidence type="ECO:0000313" key="5">
    <source>
        <dbReference type="Proteomes" id="UP000815325"/>
    </source>
</evidence>
<dbReference type="EMBL" id="MU069743">
    <property type="protein sequence ID" value="KAF5834671.1"/>
    <property type="molecule type" value="Genomic_DNA"/>
</dbReference>
<evidence type="ECO:0000256" key="1">
    <source>
        <dbReference type="ARBA" id="ARBA00006801"/>
    </source>
</evidence>
<dbReference type="InterPro" id="IPR041667">
    <property type="entry name" value="Cupin_8"/>
</dbReference>
<dbReference type="Gene3D" id="1.20.1280.50">
    <property type="match status" value="1"/>
</dbReference>
<dbReference type="Pfam" id="PF13621">
    <property type="entry name" value="Cupin_8"/>
    <property type="match status" value="1"/>
</dbReference>
<dbReference type="SUPFAM" id="SSF81383">
    <property type="entry name" value="F-box domain"/>
    <property type="match status" value="1"/>
</dbReference>
<accession>A0ABQ7GJ90</accession>
<dbReference type="InterPro" id="IPR036047">
    <property type="entry name" value="F-box-like_dom_sf"/>
</dbReference>
<dbReference type="PANTHER" id="PTHR12480:SF21">
    <property type="entry name" value="JMJC DOMAIN-CONTAINING PROTEIN 8"/>
    <property type="match status" value="1"/>
</dbReference>
<protein>
    <recommendedName>
        <fullName evidence="3">JmjC domain-containing protein</fullName>
    </recommendedName>
</protein>
<dbReference type="SMART" id="SM00558">
    <property type="entry name" value="JmjC"/>
    <property type="match status" value="1"/>
</dbReference>
<feature type="compositionally biased region" description="Basic and acidic residues" evidence="2">
    <location>
        <begin position="165"/>
        <end position="190"/>
    </location>
</feature>
<comment type="similarity">
    <text evidence="1">Belongs to the JARID1 histone demethylase family.</text>
</comment>
<evidence type="ECO:0000313" key="4">
    <source>
        <dbReference type="EMBL" id="KAF5834671.1"/>
    </source>
</evidence>
<feature type="region of interest" description="Disordered" evidence="2">
    <location>
        <begin position="104"/>
        <end position="196"/>
    </location>
</feature>
<dbReference type="PROSITE" id="PS51184">
    <property type="entry name" value="JMJC"/>
    <property type="match status" value="1"/>
</dbReference>